<accession>A0AA38Y0U0</accession>
<evidence type="ECO:0000256" key="6">
    <source>
        <dbReference type="ARBA" id="ARBA00023008"/>
    </source>
</evidence>
<keyword evidence="8" id="KW-0479">Metal-binding</keyword>
<feature type="domain" description="Thioredoxin" evidence="11">
    <location>
        <begin position="173"/>
        <end position="335"/>
    </location>
</feature>
<comment type="subcellular location">
    <subcellularLocation>
        <location evidence="1">Cell membrane</location>
        <topology evidence="1">Multi-pass membrane protein</topology>
    </subcellularLocation>
</comment>
<feature type="transmembrane region" description="Helical" evidence="10">
    <location>
        <begin position="20"/>
        <end position="39"/>
    </location>
</feature>
<reference evidence="12" key="1">
    <citation type="submission" date="2022-10" db="EMBL/GenBank/DDBJ databases">
        <title>Culturing micro-colonial fungi from biological soil crusts in the Mojave desert and describing Neophaeococcomyces mojavensis, and introducing the new genera and species Taxawa tesnikishii.</title>
        <authorList>
            <person name="Kurbessoian T."/>
            <person name="Stajich J.E."/>
        </authorList>
    </citation>
    <scope>NUCLEOTIDE SEQUENCE</scope>
    <source>
        <strain evidence="12">TK_35</strain>
    </source>
</reference>
<dbReference type="Pfam" id="PF02630">
    <property type="entry name" value="SCO1-SenC"/>
    <property type="match status" value="1"/>
</dbReference>
<dbReference type="SUPFAM" id="SSF52833">
    <property type="entry name" value="Thioredoxin-like"/>
    <property type="match status" value="1"/>
</dbReference>
<evidence type="ECO:0000256" key="5">
    <source>
        <dbReference type="ARBA" id="ARBA00022989"/>
    </source>
</evidence>
<dbReference type="InterPro" id="IPR014210">
    <property type="entry name" value="Cyt_o_ubiqinol_oxidase_su4"/>
</dbReference>
<keyword evidence="6 8" id="KW-0186">Copper</keyword>
<evidence type="ECO:0000256" key="10">
    <source>
        <dbReference type="SAM" id="Phobius"/>
    </source>
</evidence>
<dbReference type="NCBIfam" id="TIGR02847">
    <property type="entry name" value="CyoD"/>
    <property type="match status" value="1"/>
</dbReference>
<dbReference type="GO" id="GO:0046872">
    <property type="term" value="F:metal ion binding"/>
    <property type="evidence" value="ECO:0007669"/>
    <property type="project" value="UniProtKB-KW"/>
</dbReference>
<protein>
    <recommendedName>
        <fullName evidence="11">Thioredoxin domain-containing protein</fullName>
    </recommendedName>
</protein>
<organism evidence="12">
    <name type="scientific">Knufia peltigerae</name>
    <dbReference type="NCBI Taxonomy" id="1002370"/>
    <lineage>
        <taxon>Eukaryota</taxon>
        <taxon>Fungi</taxon>
        <taxon>Dikarya</taxon>
        <taxon>Ascomycota</taxon>
        <taxon>Pezizomycotina</taxon>
        <taxon>Eurotiomycetes</taxon>
        <taxon>Chaetothyriomycetidae</taxon>
        <taxon>Chaetothyriales</taxon>
        <taxon>Trichomeriaceae</taxon>
        <taxon>Knufia</taxon>
    </lineage>
</organism>
<feature type="binding site" evidence="8">
    <location>
        <position position="300"/>
    </location>
    <ligand>
        <name>Cu cation</name>
        <dbReference type="ChEBI" id="CHEBI:23378"/>
    </ligand>
</feature>
<name>A0AA38Y0U0_9EURO</name>
<evidence type="ECO:0000313" key="12">
    <source>
        <dbReference type="EMBL" id="KAJ9631404.1"/>
    </source>
</evidence>
<dbReference type="PANTHER" id="PTHR12151:SF25">
    <property type="entry name" value="LINALOOL DEHYDRATASE_ISOMERASE DOMAIN-CONTAINING PROTEIN"/>
    <property type="match status" value="1"/>
</dbReference>
<keyword evidence="5 10" id="KW-1133">Transmembrane helix</keyword>
<dbReference type="Pfam" id="PF03626">
    <property type="entry name" value="COX4_pro"/>
    <property type="match status" value="1"/>
</dbReference>
<dbReference type="GO" id="GO:0005886">
    <property type="term" value="C:plasma membrane"/>
    <property type="evidence" value="ECO:0007669"/>
    <property type="project" value="UniProtKB-SubCell"/>
</dbReference>
<evidence type="ECO:0000256" key="1">
    <source>
        <dbReference type="ARBA" id="ARBA00004651"/>
    </source>
</evidence>
<comment type="caution">
    <text evidence="12">The sequence shown here is derived from an EMBL/GenBank/DDBJ whole genome shotgun (WGS) entry which is preliminary data.</text>
</comment>
<dbReference type="EMBL" id="JAPDRN010000057">
    <property type="protein sequence ID" value="KAJ9631404.1"/>
    <property type="molecule type" value="Genomic_DNA"/>
</dbReference>
<sequence length="361" mass="39114">MAHVETSRAGNAHGSTKSYLIGFVLCALLTVVPFALVMNPVLSRPVTLFLLVGFAVAQILVQLVYFLHMDRKSEGGWNLASFVFTLHALPHDDQLTVAGAIGKECAIALAPQPSLPQGRPDRDRAHLVLVVPVMRVASVVRSLRLPLLAAGLALGLLAGCSAQSRMDFYSKDIACEELGQHWTMPDSAGTLRGPKDLQGQVTYLFFGFTSCPDVCPTTMVELSQVKHLMGKDADQLQVLFVSVDPARDTPEVAHTYVHAFDPKAMALVGDEAQLSAMASDFKAFYEKEPGQLPDTYTMSHIAGGYVFDRQGRLRLFAPYGMPVEQLFSDVQRLLLEPEHPAAGSEALAACKLPHSTSVAAR</sequence>
<dbReference type="InterPro" id="IPR036249">
    <property type="entry name" value="Thioredoxin-like_sf"/>
</dbReference>
<dbReference type="InterPro" id="IPR005171">
    <property type="entry name" value="Cyt_c_oxidase_su4_prok"/>
</dbReference>
<comment type="similarity">
    <text evidence="2">Belongs to the SCO1/2 family.</text>
</comment>
<keyword evidence="4 10" id="KW-0812">Transmembrane</keyword>
<dbReference type="PANTHER" id="PTHR12151">
    <property type="entry name" value="ELECTRON TRANSPORT PROTIN SCO1/SENC FAMILY MEMBER"/>
    <property type="match status" value="1"/>
</dbReference>
<evidence type="ECO:0000256" key="3">
    <source>
        <dbReference type="ARBA" id="ARBA00022475"/>
    </source>
</evidence>
<keyword evidence="9" id="KW-1015">Disulfide bond</keyword>
<evidence type="ECO:0000256" key="9">
    <source>
        <dbReference type="PIRSR" id="PIRSR603782-2"/>
    </source>
</evidence>
<keyword evidence="3" id="KW-1003">Cell membrane</keyword>
<evidence type="ECO:0000256" key="2">
    <source>
        <dbReference type="ARBA" id="ARBA00010996"/>
    </source>
</evidence>
<evidence type="ECO:0000256" key="8">
    <source>
        <dbReference type="PIRSR" id="PIRSR603782-1"/>
    </source>
</evidence>
<evidence type="ECO:0000259" key="11">
    <source>
        <dbReference type="PROSITE" id="PS51352"/>
    </source>
</evidence>
<dbReference type="GO" id="GO:0015990">
    <property type="term" value="P:electron transport coupled proton transport"/>
    <property type="evidence" value="ECO:0007669"/>
    <property type="project" value="InterPro"/>
</dbReference>
<proteinExistence type="inferred from homology"/>
<feature type="transmembrane region" description="Helical" evidence="10">
    <location>
        <begin position="46"/>
        <end position="67"/>
    </location>
</feature>
<dbReference type="AlphaFoldDB" id="A0AA38Y0U0"/>
<dbReference type="InterPro" id="IPR003782">
    <property type="entry name" value="SCO1/SenC"/>
</dbReference>
<feature type="disulfide bond" description="Redox-active" evidence="9">
    <location>
        <begin position="211"/>
        <end position="215"/>
    </location>
</feature>
<evidence type="ECO:0000256" key="7">
    <source>
        <dbReference type="ARBA" id="ARBA00023136"/>
    </source>
</evidence>
<evidence type="ECO:0000256" key="4">
    <source>
        <dbReference type="ARBA" id="ARBA00022692"/>
    </source>
</evidence>
<feature type="binding site" evidence="8">
    <location>
        <position position="211"/>
    </location>
    <ligand>
        <name>Cu cation</name>
        <dbReference type="ChEBI" id="CHEBI:23378"/>
    </ligand>
</feature>
<dbReference type="CDD" id="cd02968">
    <property type="entry name" value="SCO"/>
    <property type="match status" value="1"/>
</dbReference>
<feature type="binding site" evidence="8">
    <location>
        <position position="215"/>
    </location>
    <ligand>
        <name>Cu cation</name>
        <dbReference type="ChEBI" id="CHEBI:23378"/>
    </ligand>
</feature>
<dbReference type="PROSITE" id="PS51352">
    <property type="entry name" value="THIOREDOXIN_2"/>
    <property type="match status" value="1"/>
</dbReference>
<dbReference type="Gene3D" id="3.40.30.10">
    <property type="entry name" value="Glutaredoxin"/>
    <property type="match status" value="1"/>
</dbReference>
<keyword evidence="7 10" id="KW-0472">Membrane</keyword>
<dbReference type="InterPro" id="IPR013766">
    <property type="entry name" value="Thioredoxin_domain"/>
</dbReference>
<gene>
    <name evidence="12" type="ORF">H2204_008131</name>
</gene>